<evidence type="ECO:0000256" key="8">
    <source>
        <dbReference type="ARBA" id="ARBA00022840"/>
    </source>
</evidence>
<dbReference type="NCBIfam" id="TIGR00150">
    <property type="entry name" value="T6A_YjeE"/>
    <property type="match status" value="1"/>
</dbReference>
<evidence type="ECO:0000256" key="3">
    <source>
        <dbReference type="ARBA" id="ARBA00019010"/>
    </source>
</evidence>
<dbReference type="InterPro" id="IPR003442">
    <property type="entry name" value="T6A_TsaE"/>
</dbReference>
<keyword evidence="9" id="KW-0460">Magnesium</keyword>
<keyword evidence="4" id="KW-0963">Cytoplasm</keyword>
<dbReference type="PANTHER" id="PTHR33540:SF2">
    <property type="entry name" value="TRNA THREONYLCARBAMOYLADENOSINE BIOSYNTHESIS PROTEIN TSAE"/>
    <property type="match status" value="1"/>
</dbReference>
<dbReference type="InterPro" id="IPR027417">
    <property type="entry name" value="P-loop_NTPase"/>
</dbReference>
<comment type="function">
    <text evidence="10">Required for the formation of a threonylcarbamoyl group on adenosine at position 37 (t(6)A37) in tRNAs that read codons beginning with adenine. Is involved in the transfer of the threonylcarbamoyl moiety of threonylcarbamoyl-AMP (TC-AMP) to the N6 group of A37, together with TsaD and TsaB. TsaE seems to play an indirect role in the t(6)A biosynthesis pathway, possibly in regulating the core enzymatic function of TsaD.</text>
</comment>
<protein>
    <recommendedName>
        <fullName evidence="3">tRNA threonylcarbamoyladenosine biosynthesis protein TsaE</fullName>
    </recommendedName>
    <alternativeName>
        <fullName evidence="11">t(6)A37 threonylcarbamoyladenosine biosynthesis protein TsaE</fullName>
    </alternativeName>
</protein>
<evidence type="ECO:0000256" key="1">
    <source>
        <dbReference type="ARBA" id="ARBA00004496"/>
    </source>
</evidence>
<keyword evidence="7" id="KW-0547">Nucleotide-binding</keyword>
<evidence type="ECO:0000313" key="13">
    <source>
        <dbReference type="Proteomes" id="UP001251870"/>
    </source>
</evidence>
<evidence type="ECO:0000256" key="9">
    <source>
        <dbReference type="ARBA" id="ARBA00022842"/>
    </source>
</evidence>
<dbReference type="EMBL" id="JAVKGR010000012">
    <property type="protein sequence ID" value="MDR8019866.1"/>
    <property type="molecule type" value="Genomic_DNA"/>
</dbReference>
<organism evidence="12 13">
    <name type="scientific">Nesterenkonia aerolata</name>
    <dbReference type="NCBI Taxonomy" id="3074079"/>
    <lineage>
        <taxon>Bacteria</taxon>
        <taxon>Bacillati</taxon>
        <taxon>Actinomycetota</taxon>
        <taxon>Actinomycetes</taxon>
        <taxon>Micrococcales</taxon>
        <taxon>Micrococcaceae</taxon>
        <taxon>Nesterenkonia</taxon>
    </lineage>
</organism>
<evidence type="ECO:0000256" key="4">
    <source>
        <dbReference type="ARBA" id="ARBA00022490"/>
    </source>
</evidence>
<evidence type="ECO:0000256" key="6">
    <source>
        <dbReference type="ARBA" id="ARBA00022723"/>
    </source>
</evidence>
<dbReference type="PANTHER" id="PTHR33540">
    <property type="entry name" value="TRNA THREONYLCARBAMOYLADENOSINE BIOSYNTHESIS PROTEIN TSAE"/>
    <property type="match status" value="1"/>
</dbReference>
<keyword evidence="5" id="KW-0819">tRNA processing</keyword>
<accession>A0ABU2DTZ2</accession>
<evidence type="ECO:0000313" key="12">
    <source>
        <dbReference type="EMBL" id="MDR8019866.1"/>
    </source>
</evidence>
<keyword evidence="6" id="KW-0479">Metal-binding</keyword>
<sequence>MSEPEAGPTPQWTVELDLQDLNDTAQLAEELAGYLRAGDLLILTGGLGAGKTTFTQALAAALGVQGRVSSPTFVLSRVHRGTDDGPDLVHVDAYRTDAEGFEDLDLLSSAAEAVTVVEWGRGLAEKSLTGASGSWLDLELLTEAEGDGVGSDPADSRGIVTDFSESDDDVLGASRRALLRGVGPRWVQAPRLTLPRR</sequence>
<dbReference type="Proteomes" id="UP001251870">
    <property type="component" value="Unassembled WGS sequence"/>
</dbReference>
<evidence type="ECO:0000256" key="5">
    <source>
        <dbReference type="ARBA" id="ARBA00022694"/>
    </source>
</evidence>
<evidence type="ECO:0000256" key="10">
    <source>
        <dbReference type="ARBA" id="ARBA00024908"/>
    </source>
</evidence>
<dbReference type="SUPFAM" id="SSF52540">
    <property type="entry name" value="P-loop containing nucleoside triphosphate hydrolases"/>
    <property type="match status" value="1"/>
</dbReference>
<keyword evidence="8" id="KW-0067">ATP-binding</keyword>
<comment type="similarity">
    <text evidence="2">Belongs to the TsaE family.</text>
</comment>
<dbReference type="RefSeq" id="WP_310548851.1">
    <property type="nucleotide sequence ID" value="NZ_JAVKGR010000012.1"/>
</dbReference>
<evidence type="ECO:0000256" key="7">
    <source>
        <dbReference type="ARBA" id="ARBA00022741"/>
    </source>
</evidence>
<keyword evidence="13" id="KW-1185">Reference proteome</keyword>
<evidence type="ECO:0000256" key="2">
    <source>
        <dbReference type="ARBA" id="ARBA00007599"/>
    </source>
</evidence>
<dbReference type="Pfam" id="PF02367">
    <property type="entry name" value="TsaE"/>
    <property type="match status" value="1"/>
</dbReference>
<dbReference type="Gene3D" id="3.40.50.300">
    <property type="entry name" value="P-loop containing nucleotide triphosphate hydrolases"/>
    <property type="match status" value="1"/>
</dbReference>
<gene>
    <name evidence="12" type="primary">tsaE</name>
    <name evidence="12" type="ORF">RIL96_09865</name>
</gene>
<proteinExistence type="inferred from homology"/>
<reference evidence="12 13" key="1">
    <citation type="submission" date="2023-09" db="EMBL/GenBank/DDBJ databases">
        <title>Description of three actinobacteria isolated from air of manufacturing shop in a pharmaceutical factory.</title>
        <authorList>
            <person name="Zhang D.-F."/>
        </authorList>
    </citation>
    <scope>NUCLEOTIDE SEQUENCE [LARGE SCALE GENOMIC DNA]</scope>
    <source>
        <strain evidence="12 13">LY-0111</strain>
    </source>
</reference>
<comment type="caution">
    <text evidence="12">The sequence shown here is derived from an EMBL/GenBank/DDBJ whole genome shotgun (WGS) entry which is preliminary data.</text>
</comment>
<name>A0ABU2DTZ2_9MICC</name>
<evidence type="ECO:0000256" key="11">
    <source>
        <dbReference type="ARBA" id="ARBA00032441"/>
    </source>
</evidence>
<comment type="subcellular location">
    <subcellularLocation>
        <location evidence="1">Cytoplasm</location>
    </subcellularLocation>
</comment>